<evidence type="ECO:0000256" key="2">
    <source>
        <dbReference type="ARBA" id="ARBA00022857"/>
    </source>
</evidence>
<dbReference type="OrthoDB" id="498125at2759"/>
<dbReference type="InterPro" id="IPR020904">
    <property type="entry name" value="Sc_DH/Rdtase_CS"/>
</dbReference>
<dbReference type="SUPFAM" id="SSF51735">
    <property type="entry name" value="NAD(P)-binding Rossmann-fold domains"/>
    <property type="match status" value="1"/>
</dbReference>
<comment type="similarity">
    <text evidence="1 3">Belongs to the short-chain dehydrogenases/reductases (SDR) family.</text>
</comment>
<dbReference type="HOGENOM" id="CLU_010194_2_10_1"/>
<dbReference type="Gene3D" id="3.40.50.720">
    <property type="entry name" value="NAD(P)-binding Rossmann-like Domain"/>
    <property type="match status" value="1"/>
</dbReference>
<dbReference type="PANTHER" id="PTHR42760">
    <property type="entry name" value="SHORT-CHAIN DEHYDROGENASES/REDUCTASES FAMILY MEMBER"/>
    <property type="match status" value="1"/>
</dbReference>
<dbReference type="AlphaFoldDB" id="A0A0C3BMT1"/>
<dbReference type="FunFam" id="3.40.50.720:FF:000084">
    <property type="entry name" value="Short-chain dehydrogenase reductase"/>
    <property type="match status" value="1"/>
</dbReference>
<dbReference type="PRINTS" id="PR00081">
    <property type="entry name" value="GDHRDH"/>
</dbReference>
<dbReference type="STRING" id="686832.A0A0C3BMT1"/>
<dbReference type="PRINTS" id="PR00080">
    <property type="entry name" value="SDRFAMILY"/>
</dbReference>
<evidence type="ECO:0000256" key="3">
    <source>
        <dbReference type="RuleBase" id="RU000363"/>
    </source>
</evidence>
<evidence type="ECO:0000313" key="5">
    <source>
        <dbReference type="Proteomes" id="UP000053424"/>
    </source>
</evidence>
<dbReference type="Proteomes" id="UP000053424">
    <property type="component" value="Unassembled WGS sequence"/>
</dbReference>
<keyword evidence="2" id="KW-0521">NADP</keyword>
<dbReference type="InterPro" id="IPR002347">
    <property type="entry name" value="SDR_fam"/>
</dbReference>
<proteinExistence type="inferred from homology"/>
<protein>
    <recommendedName>
        <fullName evidence="6">NAD(P)-binding protein</fullName>
    </recommendedName>
</protein>
<reference evidence="5" key="2">
    <citation type="submission" date="2015-01" db="EMBL/GenBank/DDBJ databases">
        <title>Evolutionary Origins and Diversification of the Mycorrhizal Mutualists.</title>
        <authorList>
            <consortium name="DOE Joint Genome Institute"/>
            <consortium name="Mycorrhizal Genomics Consortium"/>
            <person name="Kohler A."/>
            <person name="Kuo A."/>
            <person name="Nagy L.G."/>
            <person name="Floudas D."/>
            <person name="Copeland A."/>
            <person name="Barry K.W."/>
            <person name="Cichocki N."/>
            <person name="Veneault-Fourrey C."/>
            <person name="LaButti K."/>
            <person name="Lindquist E.A."/>
            <person name="Lipzen A."/>
            <person name="Lundell T."/>
            <person name="Morin E."/>
            <person name="Murat C."/>
            <person name="Riley R."/>
            <person name="Ohm R."/>
            <person name="Sun H."/>
            <person name="Tunlid A."/>
            <person name="Henrissat B."/>
            <person name="Grigoriev I.V."/>
            <person name="Hibbett D.S."/>
            <person name="Martin F."/>
        </authorList>
    </citation>
    <scope>NUCLEOTIDE SEQUENCE [LARGE SCALE GENOMIC DNA]</scope>
    <source>
        <strain evidence="5">h7</strain>
    </source>
</reference>
<reference evidence="4 5" key="1">
    <citation type="submission" date="2014-04" db="EMBL/GenBank/DDBJ databases">
        <authorList>
            <consortium name="DOE Joint Genome Institute"/>
            <person name="Kuo A."/>
            <person name="Gay G."/>
            <person name="Dore J."/>
            <person name="Kohler A."/>
            <person name="Nagy L.G."/>
            <person name="Floudas D."/>
            <person name="Copeland A."/>
            <person name="Barry K.W."/>
            <person name="Cichocki N."/>
            <person name="Veneault-Fourrey C."/>
            <person name="LaButti K."/>
            <person name="Lindquist E.A."/>
            <person name="Lipzen A."/>
            <person name="Lundell T."/>
            <person name="Morin E."/>
            <person name="Murat C."/>
            <person name="Sun H."/>
            <person name="Tunlid A."/>
            <person name="Henrissat B."/>
            <person name="Grigoriev I.V."/>
            <person name="Hibbett D.S."/>
            <person name="Martin F."/>
            <person name="Nordberg H.P."/>
            <person name="Cantor M.N."/>
            <person name="Hua S.X."/>
        </authorList>
    </citation>
    <scope>NUCLEOTIDE SEQUENCE [LARGE SCALE GENOMIC DNA]</scope>
    <source>
        <strain evidence="5">h7</strain>
    </source>
</reference>
<keyword evidence="5" id="KW-1185">Reference proteome</keyword>
<organism evidence="4 5">
    <name type="scientific">Hebeloma cylindrosporum</name>
    <dbReference type="NCBI Taxonomy" id="76867"/>
    <lineage>
        <taxon>Eukaryota</taxon>
        <taxon>Fungi</taxon>
        <taxon>Dikarya</taxon>
        <taxon>Basidiomycota</taxon>
        <taxon>Agaricomycotina</taxon>
        <taxon>Agaricomycetes</taxon>
        <taxon>Agaricomycetidae</taxon>
        <taxon>Agaricales</taxon>
        <taxon>Agaricineae</taxon>
        <taxon>Hymenogastraceae</taxon>
        <taxon>Hebeloma</taxon>
    </lineage>
</organism>
<evidence type="ECO:0008006" key="6">
    <source>
        <dbReference type="Google" id="ProtNLM"/>
    </source>
</evidence>
<dbReference type="EMBL" id="KN831793">
    <property type="protein sequence ID" value="KIM37995.1"/>
    <property type="molecule type" value="Genomic_DNA"/>
</dbReference>
<dbReference type="Pfam" id="PF00106">
    <property type="entry name" value="adh_short"/>
    <property type="match status" value="1"/>
</dbReference>
<gene>
    <name evidence="4" type="ORF">M413DRAFT_20114</name>
</gene>
<dbReference type="InterPro" id="IPR036291">
    <property type="entry name" value="NAD(P)-bd_dom_sf"/>
</dbReference>
<dbReference type="PROSITE" id="PS00061">
    <property type="entry name" value="ADH_SHORT"/>
    <property type="match status" value="1"/>
</dbReference>
<sequence length="214" mass="22758">MPGIAIVTGASRGIGRAIACRLVRDGFKVALNDLPSQRRELEELGNEISQSGNGTFISPADVSVEGEVKAMINDVVSHMGGLDVMVANAGICITKPLTETTNEDFERILSINVNGTFLCYKYAALQMIKQGRGGSILGAASLASKQGWPLLGAYSSSKFAIRGLTQVAAQEFGRYGIRVNAYAPGGVDTPMLSELLESANRIAPNTDIELQRTH</sequence>
<name>A0A0C3BMT1_HEBCY</name>
<dbReference type="GO" id="GO:0016616">
    <property type="term" value="F:oxidoreductase activity, acting on the CH-OH group of donors, NAD or NADP as acceptor"/>
    <property type="evidence" value="ECO:0007669"/>
    <property type="project" value="TreeGrafter"/>
</dbReference>
<evidence type="ECO:0000313" key="4">
    <source>
        <dbReference type="EMBL" id="KIM37995.1"/>
    </source>
</evidence>
<dbReference type="PANTHER" id="PTHR42760:SF121">
    <property type="entry name" value="3-OXOACYL-(ACYL-CARRIER-PROTEIN) REDUCTASE"/>
    <property type="match status" value="1"/>
</dbReference>
<accession>A0A0C3BMT1</accession>
<evidence type="ECO:0000256" key="1">
    <source>
        <dbReference type="ARBA" id="ARBA00006484"/>
    </source>
</evidence>
<dbReference type="GO" id="GO:0048038">
    <property type="term" value="F:quinone binding"/>
    <property type="evidence" value="ECO:0007669"/>
    <property type="project" value="TreeGrafter"/>
</dbReference>
<dbReference type="GO" id="GO:0006633">
    <property type="term" value="P:fatty acid biosynthetic process"/>
    <property type="evidence" value="ECO:0007669"/>
    <property type="project" value="TreeGrafter"/>
</dbReference>